<protein>
    <recommendedName>
        <fullName evidence="4">Alpha/beta hydrolase</fullName>
    </recommendedName>
</protein>
<evidence type="ECO:0000313" key="2">
    <source>
        <dbReference type="EMBL" id="MDC7694239.1"/>
    </source>
</evidence>
<dbReference type="InterPro" id="IPR029058">
    <property type="entry name" value="AB_hydrolase_fold"/>
</dbReference>
<comment type="caution">
    <text evidence="2">The sequence shown here is derived from an EMBL/GenBank/DDBJ whole genome shotgun (WGS) entry which is preliminary data.</text>
</comment>
<dbReference type="SUPFAM" id="SSF53474">
    <property type="entry name" value="alpha/beta-Hydrolases"/>
    <property type="match status" value="1"/>
</dbReference>
<name>A0ABT5IDJ6_9CAUL</name>
<evidence type="ECO:0000256" key="1">
    <source>
        <dbReference type="SAM" id="SignalP"/>
    </source>
</evidence>
<dbReference type="Gene3D" id="3.40.50.1820">
    <property type="entry name" value="alpha/beta hydrolase"/>
    <property type="match status" value="1"/>
</dbReference>
<dbReference type="Proteomes" id="UP001216595">
    <property type="component" value="Unassembled WGS sequence"/>
</dbReference>
<keyword evidence="1" id="KW-0732">Signal</keyword>
<feature type="chain" id="PRO_5046862395" description="Alpha/beta hydrolase" evidence="1">
    <location>
        <begin position="20"/>
        <end position="594"/>
    </location>
</feature>
<accession>A0ABT5IDJ6</accession>
<proteinExistence type="predicted"/>
<keyword evidence="3" id="KW-1185">Reference proteome</keyword>
<reference evidence="2 3" key="1">
    <citation type="submission" date="2023-01" db="EMBL/GenBank/DDBJ databases">
        <title>Novel species of the genus Asticcacaulis isolated from rivers.</title>
        <authorList>
            <person name="Lu H."/>
        </authorList>
    </citation>
    <scope>NUCLEOTIDE SEQUENCE [LARGE SCALE GENOMIC DNA]</scope>
    <source>
        <strain evidence="2 3">DXS10W</strain>
    </source>
</reference>
<dbReference type="RefSeq" id="WP_272740957.1">
    <property type="nucleotide sequence ID" value="NZ_JAQQKW010000004.1"/>
</dbReference>
<sequence>MKKYLVFFLLIASTICANANARPDSDGQDLCMASEIRLSPSTKYYYYIRGGNDIYIGETECLLNDWKSCPAKKVPNLNMSNFFFDKEETNLFVTHGPLKERNSSRIIEGVYKIDLEKLLKGTPSSEHLTVFNGVGQATTADAYFTVDPTGFDQADEIEFIKHIRAISSSANSNSNKNIGINSRDIYGAISGEKYVYLFRDNEFKMYIADDMSRELRLISNNGNSFYSQKENLSFKFDGENFISVISGSVVKFRSGKMEFVSKPGGSRSSLIHGRTPLEYTGYFSSDGLHFLRPNGATQDRIRENRKYFKNEYVTSITLNEQADAYVVSSYGSLGYDGRYRHRIYVKNRHADIFCGDKGMGYRFSITNSGGSEGVWVERYEVSESAPSVVYIHGGPVEYQEEMETTQIKFFLEMGLNVDVINYGGSNYNYTLSNKLKTRNELSIFNDSKNIEKYVFTKYKDRNDSILYAESFGGLFYRHFSPVFFNKFNKTILYAPLGSGNFDGFSSVKLAFAKSTLGKRIFKNEYDRPFFASLTECHLKGETLLIVGENDTNVSPLYDFRNCVGDKKMRLRMHAGDHDQNANENFEFIAKYIKE</sequence>
<gene>
    <name evidence="2" type="ORF">PQU94_08095</name>
</gene>
<organism evidence="2 3">
    <name type="scientific">Asticcacaulis currens</name>
    <dbReference type="NCBI Taxonomy" id="2984210"/>
    <lineage>
        <taxon>Bacteria</taxon>
        <taxon>Pseudomonadati</taxon>
        <taxon>Pseudomonadota</taxon>
        <taxon>Alphaproteobacteria</taxon>
        <taxon>Caulobacterales</taxon>
        <taxon>Caulobacteraceae</taxon>
        <taxon>Asticcacaulis</taxon>
    </lineage>
</organism>
<feature type="signal peptide" evidence="1">
    <location>
        <begin position="1"/>
        <end position="19"/>
    </location>
</feature>
<evidence type="ECO:0008006" key="4">
    <source>
        <dbReference type="Google" id="ProtNLM"/>
    </source>
</evidence>
<dbReference type="EMBL" id="JAQQKW010000004">
    <property type="protein sequence ID" value="MDC7694239.1"/>
    <property type="molecule type" value="Genomic_DNA"/>
</dbReference>
<evidence type="ECO:0000313" key="3">
    <source>
        <dbReference type="Proteomes" id="UP001216595"/>
    </source>
</evidence>